<dbReference type="PIRSF" id="PIRSF009320">
    <property type="entry name" value="Nuc_binding_HP_1000"/>
    <property type="match status" value="1"/>
</dbReference>
<dbReference type="Gene3D" id="3.40.50.300">
    <property type="entry name" value="P-loop containing nucleotide triphosphate hydrolases"/>
    <property type="match status" value="1"/>
</dbReference>
<proteinExistence type="predicted"/>
<evidence type="ECO:0008006" key="3">
    <source>
        <dbReference type="Google" id="ProtNLM"/>
    </source>
</evidence>
<dbReference type="EMBL" id="CAJZAF010000007">
    <property type="protein sequence ID" value="CAG9170037.1"/>
    <property type="molecule type" value="Genomic_DNA"/>
</dbReference>
<gene>
    <name evidence="1" type="ORF">LMG23994_01788</name>
</gene>
<dbReference type="SUPFAM" id="SSF52540">
    <property type="entry name" value="P-loop containing nucleoside triphosphate hydrolases"/>
    <property type="match status" value="1"/>
</dbReference>
<evidence type="ECO:0000313" key="2">
    <source>
        <dbReference type="Proteomes" id="UP000701702"/>
    </source>
</evidence>
<evidence type="ECO:0000313" key="1">
    <source>
        <dbReference type="EMBL" id="CAG9170037.1"/>
    </source>
</evidence>
<dbReference type="InterPro" id="IPR050678">
    <property type="entry name" value="DNA_Partitioning_ATPase"/>
</dbReference>
<keyword evidence="2" id="KW-1185">Reference proteome</keyword>
<dbReference type="InterPro" id="IPR027417">
    <property type="entry name" value="P-loop_NTPase"/>
</dbReference>
<protein>
    <recommendedName>
        <fullName evidence="3">Cobyrinic acid a,c-diamide synthase</fullName>
    </recommendedName>
</protein>
<dbReference type="Pfam" id="PF09140">
    <property type="entry name" value="MipZ"/>
    <property type="match status" value="1"/>
</dbReference>
<dbReference type="PANTHER" id="PTHR13696">
    <property type="entry name" value="P-LOOP CONTAINING NUCLEOSIDE TRIPHOSPHATE HYDROLASE"/>
    <property type="match status" value="1"/>
</dbReference>
<organism evidence="1 2">
    <name type="scientific">Cupriavidus pinatubonensis</name>
    <dbReference type="NCBI Taxonomy" id="248026"/>
    <lineage>
        <taxon>Bacteria</taxon>
        <taxon>Pseudomonadati</taxon>
        <taxon>Pseudomonadota</taxon>
        <taxon>Betaproteobacteria</taxon>
        <taxon>Burkholderiales</taxon>
        <taxon>Burkholderiaceae</taxon>
        <taxon>Cupriavidus</taxon>
    </lineage>
</organism>
<dbReference type="CDD" id="cd02042">
    <property type="entry name" value="ParAB_family"/>
    <property type="match status" value="1"/>
</dbReference>
<reference evidence="1 2" key="1">
    <citation type="submission" date="2021-08" db="EMBL/GenBank/DDBJ databases">
        <authorList>
            <person name="Peeters C."/>
        </authorList>
    </citation>
    <scope>NUCLEOTIDE SEQUENCE [LARGE SCALE GENOMIC DNA]</scope>
    <source>
        <strain evidence="1 2">LMG 23994</strain>
    </source>
</reference>
<dbReference type="RefSeq" id="WP_224001443.1">
    <property type="nucleotide sequence ID" value="NZ_CAJZAF010000007.1"/>
</dbReference>
<comment type="caution">
    <text evidence="1">The sequence shown here is derived from an EMBL/GenBank/DDBJ whole genome shotgun (WGS) entry which is preliminary data.</text>
</comment>
<dbReference type="PANTHER" id="PTHR13696:SF96">
    <property type="entry name" value="COBQ_COBB_MIND_PARA NUCLEOTIDE BINDING DOMAIN-CONTAINING PROTEIN"/>
    <property type="match status" value="1"/>
</dbReference>
<dbReference type="InterPro" id="IPR015223">
    <property type="entry name" value="MipZ"/>
</dbReference>
<accession>A0ABN7YDU6</accession>
<sequence>MTDEKKGRIILVGAEKGGTAKTTTAVNLAVLSARSGLDTLLVDTDMQGSASDWTVARDEVIEKASQSDKPNGRPPRIACLQKFGKGLARELEDLSTRYEQIIVDAGGRDSVELRAAMTKADIMVSPIQASSFDLWTLRRLDELVRQAQAFNSDLKVLVVIARASTNASVTDTAEAAELVGEYETFSLARHPIRERIAFRRAAGQGLGVIEYDPVDEKAIFEINALYKEIQQ</sequence>
<name>A0ABN7YDU6_9BURK</name>
<dbReference type="Proteomes" id="UP000701702">
    <property type="component" value="Unassembled WGS sequence"/>
</dbReference>